<dbReference type="EMBL" id="JAENIK010000004">
    <property type="protein sequence ID" value="MBK1814768.1"/>
    <property type="molecule type" value="Genomic_DNA"/>
</dbReference>
<organism evidence="1 2">
    <name type="scientific">Luteolibacter yonseiensis</name>
    <dbReference type="NCBI Taxonomy" id="1144680"/>
    <lineage>
        <taxon>Bacteria</taxon>
        <taxon>Pseudomonadati</taxon>
        <taxon>Verrucomicrobiota</taxon>
        <taxon>Verrucomicrobiia</taxon>
        <taxon>Verrucomicrobiales</taxon>
        <taxon>Verrucomicrobiaceae</taxon>
        <taxon>Luteolibacter</taxon>
    </lineage>
</organism>
<name>A0A934R286_9BACT</name>
<proteinExistence type="predicted"/>
<protein>
    <submittedName>
        <fullName evidence="1">DUF3142 domain-containing protein</fullName>
    </submittedName>
</protein>
<evidence type="ECO:0000313" key="2">
    <source>
        <dbReference type="Proteomes" id="UP000600139"/>
    </source>
</evidence>
<dbReference type="InterPro" id="IPR021488">
    <property type="entry name" value="DUF3142"/>
</dbReference>
<sequence>MILNPLASPAVEAMFSRYSILACVFLATGSCGKRQVANPPRVPFEAPAYWVWHRSSRLTGKELSELHHAGTKRLCWQAVECGWKDGKWDAVRISKSFPRPEGIAVIPVFRIKPDTAFLENPDAAKALGRLFTLWADGATYQELQIDLDCPVRLLDRYGKFLRELGEHVAPAEISITALASWPQHPDFLKLARSVRSMAPMFYDLYADAPGEVRENRFQPLADKRTRELIEAWSACPVPWQAGLPNFERVTLYDKDGKLAGHLRNWSHDRLFFHESLKASPLGEGVTLYQADRDCRLDGTEIPEGSKVIHRLPDAEVLASLQASAERAGAMGVIYFALPGPGMRAAYSAGHLAGHPAPRLEVCFDKSGAIVLSNRGGSDLPPNATTGGWRLEVKAEGMGKFRSGPPGEFARLTVPGNAPPELASNLVLHFSKLESGGSITSAALLTNGHSLRWSLAGTDMEGTVKPKE</sequence>
<dbReference type="AlphaFoldDB" id="A0A934R286"/>
<evidence type="ECO:0000313" key="1">
    <source>
        <dbReference type="EMBL" id="MBK1814768.1"/>
    </source>
</evidence>
<dbReference type="Pfam" id="PF11340">
    <property type="entry name" value="DUF3142"/>
    <property type="match status" value="1"/>
</dbReference>
<dbReference type="RefSeq" id="WP_200349720.1">
    <property type="nucleotide sequence ID" value="NZ_JAENIK010000004.1"/>
</dbReference>
<keyword evidence="2" id="KW-1185">Reference proteome</keyword>
<comment type="caution">
    <text evidence="1">The sequence shown here is derived from an EMBL/GenBank/DDBJ whole genome shotgun (WGS) entry which is preliminary data.</text>
</comment>
<reference evidence="1" key="1">
    <citation type="submission" date="2021-01" db="EMBL/GenBank/DDBJ databases">
        <title>Modified the classification status of verrucomicrobia.</title>
        <authorList>
            <person name="Feng X."/>
        </authorList>
    </citation>
    <scope>NUCLEOTIDE SEQUENCE</scope>
    <source>
        <strain evidence="1">JCM 18052</strain>
    </source>
</reference>
<gene>
    <name evidence="1" type="ORF">JIN84_04030</name>
</gene>
<accession>A0A934R286</accession>
<dbReference type="Proteomes" id="UP000600139">
    <property type="component" value="Unassembled WGS sequence"/>
</dbReference>